<dbReference type="AlphaFoldDB" id="A0A5Q2F7L4"/>
<dbReference type="InterPro" id="IPR049790">
    <property type="entry name" value="Rv3655c/TadE"/>
</dbReference>
<proteinExistence type="predicted"/>
<accession>A0A5Q2F7L4</accession>
<gene>
    <name evidence="2" type="ORF">Rai3103_03140</name>
</gene>
<evidence type="ECO:0008006" key="4">
    <source>
        <dbReference type="Google" id="ProtNLM"/>
    </source>
</evidence>
<protein>
    <recommendedName>
        <fullName evidence="4">TadE-like protein</fullName>
    </recommendedName>
</protein>
<dbReference type="Proteomes" id="UP000386847">
    <property type="component" value="Chromosome"/>
</dbReference>
<keyword evidence="1" id="KW-1133">Transmembrane helix</keyword>
<dbReference type="RefSeq" id="WP_153571356.1">
    <property type="nucleotide sequence ID" value="NZ_CP045725.1"/>
</dbReference>
<dbReference type="EMBL" id="CP045725">
    <property type="protein sequence ID" value="QGF22829.1"/>
    <property type="molecule type" value="Genomic_DNA"/>
</dbReference>
<keyword evidence="3" id="KW-1185">Reference proteome</keyword>
<dbReference type="KEGG" id="rain:Rai3103_03140"/>
<evidence type="ECO:0000313" key="3">
    <source>
        <dbReference type="Proteomes" id="UP000386847"/>
    </source>
</evidence>
<evidence type="ECO:0000313" key="2">
    <source>
        <dbReference type="EMBL" id="QGF22829.1"/>
    </source>
</evidence>
<feature type="transmembrane region" description="Helical" evidence="1">
    <location>
        <begin position="12"/>
        <end position="35"/>
    </location>
</feature>
<name>A0A5Q2F7L4_9ACTN</name>
<evidence type="ECO:0000256" key="1">
    <source>
        <dbReference type="SAM" id="Phobius"/>
    </source>
</evidence>
<organism evidence="2 3">
    <name type="scientific">Raineyella fluvialis</name>
    <dbReference type="NCBI Taxonomy" id="2662261"/>
    <lineage>
        <taxon>Bacteria</taxon>
        <taxon>Bacillati</taxon>
        <taxon>Actinomycetota</taxon>
        <taxon>Actinomycetes</taxon>
        <taxon>Propionibacteriales</taxon>
        <taxon>Propionibacteriaceae</taxon>
        <taxon>Raineyella</taxon>
    </lineage>
</organism>
<sequence length="118" mass="12704">MQRREVRSDRGMVTAELALGTVVIVLMTLVFGWGLHLFTRQLLLEDTVAEVARQSARGDRMGVVDARADAPAGTRLTVTQESGVVRVRGELPSGPAGRPERVVLVAEARVLREPGSAS</sequence>
<dbReference type="NCBIfam" id="NF041390">
    <property type="entry name" value="TadE_Rv3655c"/>
    <property type="match status" value="1"/>
</dbReference>
<keyword evidence="1" id="KW-0472">Membrane</keyword>
<reference evidence="2 3" key="1">
    <citation type="submission" date="2019-10" db="EMBL/GenBank/DDBJ databases">
        <title>Genomic analysis of Raineyella sp. CBA3103.</title>
        <authorList>
            <person name="Roh S.W."/>
        </authorList>
    </citation>
    <scope>NUCLEOTIDE SEQUENCE [LARGE SCALE GENOMIC DNA]</scope>
    <source>
        <strain evidence="2 3">CBA3103</strain>
    </source>
</reference>
<keyword evidence="1" id="KW-0812">Transmembrane</keyword>